<evidence type="ECO:0000256" key="1">
    <source>
        <dbReference type="SAM" id="MobiDB-lite"/>
    </source>
</evidence>
<dbReference type="Proteomes" id="UP000784294">
    <property type="component" value="Unassembled WGS sequence"/>
</dbReference>
<dbReference type="EMBL" id="CAAALY010250850">
    <property type="protein sequence ID" value="VEL35864.1"/>
    <property type="molecule type" value="Genomic_DNA"/>
</dbReference>
<organism evidence="2 3">
    <name type="scientific">Protopolystoma xenopodis</name>
    <dbReference type="NCBI Taxonomy" id="117903"/>
    <lineage>
        <taxon>Eukaryota</taxon>
        <taxon>Metazoa</taxon>
        <taxon>Spiralia</taxon>
        <taxon>Lophotrochozoa</taxon>
        <taxon>Platyhelminthes</taxon>
        <taxon>Monogenea</taxon>
        <taxon>Polyopisthocotylea</taxon>
        <taxon>Polystomatidea</taxon>
        <taxon>Polystomatidae</taxon>
        <taxon>Protopolystoma</taxon>
    </lineage>
</organism>
<keyword evidence="3" id="KW-1185">Reference proteome</keyword>
<feature type="compositionally biased region" description="Basic and acidic residues" evidence="1">
    <location>
        <begin position="42"/>
        <end position="53"/>
    </location>
</feature>
<reference evidence="2" key="1">
    <citation type="submission" date="2018-11" db="EMBL/GenBank/DDBJ databases">
        <authorList>
            <consortium name="Pathogen Informatics"/>
        </authorList>
    </citation>
    <scope>NUCLEOTIDE SEQUENCE</scope>
</reference>
<dbReference type="AlphaFoldDB" id="A0A448XFY3"/>
<feature type="region of interest" description="Disordered" evidence="1">
    <location>
        <begin position="42"/>
        <end position="67"/>
    </location>
</feature>
<accession>A0A448XFY3</accession>
<comment type="caution">
    <text evidence="2">The sequence shown here is derived from an EMBL/GenBank/DDBJ whole genome shotgun (WGS) entry which is preliminary data.</text>
</comment>
<name>A0A448XFY3_9PLAT</name>
<gene>
    <name evidence="2" type="ORF">PXEA_LOCUS29304</name>
</gene>
<sequence length="67" mass="7453">MLRCGDVLWGDRRPHPPRGVEAELGTAINSTLPLAKTCCRHEQGVTSRREDKQMSIPASYQPAHAQQ</sequence>
<evidence type="ECO:0000313" key="2">
    <source>
        <dbReference type="EMBL" id="VEL35864.1"/>
    </source>
</evidence>
<proteinExistence type="predicted"/>
<protein>
    <submittedName>
        <fullName evidence="2">Uncharacterized protein</fullName>
    </submittedName>
</protein>
<evidence type="ECO:0000313" key="3">
    <source>
        <dbReference type="Proteomes" id="UP000784294"/>
    </source>
</evidence>